<evidence type="ECO:0000313" key="12">
    <source>
        <dbReference type="EMBL" id="OXT08996.1"/>
    </source>
</evidence>
<dbReference type="GO" id="GO:0004821">
    <property type="term" value="F:histidine-tRNA ligase activity"/>
    <property type="evidence" value="ECO:0007669"/>
    <property type="project" value="TreeGrafter"/>
</dbReference>
<evidence type="ECO:0000256" key="8">
    <source>
        <dbReference type="ARBA" id="ARBA00025246"/>
    </source>
</evidence>
<evidence type="ECO:0000256" key="4">
    <source>
        <dbReference type="ARBA" id="ARBA00020397"/>
    </source>
</evidence>
<dbReference type="Gene3D" id="3.30.930.10">
    <property type="entry name" value="Bira Bifunctional Protein, Domain 2"/>
    <property type="match status" value="1"/>
</dbReference>
<dbReference type="AlphaFoldDB" id="A0A231VMR3"/>
<evidence type="ECO:0000256" key="2">
    <source>
        <dbReference type="ARBA" id="ARBA00004667"/>
    </source>
</evidence>
<gene>
    <name evidence="9 12" type="primary">hisZ</name>
    <name evidence="12" type="ORF">CE561_02255</name>
</gene>
<feature type="binding site" evidence="10">
    <location>
        <position position="120"/>
    </location>
    <ligand>
        <name>L-histidine</name>
        <dbReference type="ChEBI" id="CHEBI:57595"/>
    </ligand>
</feature>
<comment type="pathway">
    <text evidence="2 9">Amino-acid biosynthesis; L-histidine biosynthesis; L-histidine from 5-phospho-alpha-D-ribose 1-diphosphate: step 1/9.</text>
</comment>
<comment type="caution">
    <text evidence="12">The sequence shown here is derived from an EMBL/GenBank/DDBJ whole genome shotgun (WGS) entry which is preliminary data.</text>
</comment>
<keyword evidence="12" id="KW-0328">Glycosyltransferase</keyword>
<keyword evidence="6 9" id="KW-0028">Amino-acid biosynthesis</keyword>
<name>A0A231VMR3_THETR</name>
<evidence type="ECO:0000256" key="6">
    <source>
        <dbReference type="ARBA" id="ARBA00022605"/>
    </source>
</evidence>
<dbReference type="GO" id="GO:0140096">
    <property type="term" value="F:catalytic activity, acting on a protein"/>
    <property type="evidence" value="ECO:0007669"/>
    <property type="project" value="UniProtKB-ARBA"/>
</dbReference>
<dbReference type="HAMAP" id="MF_00125">
    <property type="entry name" value="HisZ"/>
    <property type="match status" value="1"/>
</dbReference>
<dbReference type="RefSeq" id="WP_015310997.1">
    <property type="nucleotide sequence ID" value="NZ_CP116969.1"/>
</dbReference>
<proteinExistence type="inferred from homology"/>
<dbReference type="PIRSF" id="PIRSF001549">
    <property type="entry name" value="His-tRNA_synth"/>
    <property type="match status" value="1"/>
</dbReference>
<feature type="domain" description="Aminoacyl-transfer RNA synthetases class-II family profile" evidence="11">
    <location>
        <begin position="1"/>
        <end position="330"/>
    </location>
</feature>
<organism evidence="12 13">
    <name type="scientific">Thermoanaerobacterium thermosaccharolyticum</name>
    <name type="common">Clostridium thermosaccharolyticum</name>
    <dbReference type="NCBI Taxonomy" id="1517"/>
    <lineage>
        <taxon>Bacteria</taxon>
        <taxon>Bacillati</taxon>
        <taxon>Bacillota</taxon>
        <taxon>Clostridia</taxon>
        <taxon>Thermoanaerobacterales</taxon>
        <taxon>Thermoanaerobacteraceae</taxon>
        <taxon>Thermoanaerobacterium</taxon>
    </lineage>
</organism>
<evidence type="ECO:0000256" key="1">
    <source>
        <dbReference type="ARBA" id="ARBA00004496"/>
    </source>
</evidence>
<dbReference type="InterPro" id="IPR045864">
    <property type="entry name" value="aa-tRNA-synth_II/BPL/LPL"/>
</dbReference>
<keyword evidence="12" id="KW-0808">Transferase</keyword>
<dbReference type="SUPFAM" id="SSF55681">
    <property type="entry name" value="Class II aaRS and biotin synthetases"/>
    <property type="match status" value="1"/>
</dbReference>
<dbReference type="InterPro" id="IPR041715">
    <property type="entry name" value="HisRS-like_core"/>
</dbReference>
<comment type="function">
    <text evidence="8 9">Required for the first step of histidine biosynthesis. May allow the feedback regulation of ATP phosphoribosyltransferase activity by histidine.</text>
</comment>
<evidence type="ECO:0000256" key="3">
    <source>
        <dbReference type="ARBA" id="ARBA00005539"/>
    </source>
</evidence>
<dbReference type="PROSITE" id="PS50862">
    <property type="entry name" value="AA_TRNA_LIGASE_II"/>
    <property type="match status" value="1"/>
</dbReference>
<dbReference type="GO" id="GO:0005737">
    <property type="term" value="C:cytoplasm"/>
    <property type="evidence" value="ECO:0007669"/>
    <property type="project" value="UniProtKB-SubCell"/>
</dbReference>
<evidence type="ECO:0000256" key="10">
    <source>
        <dbReference type="PIRSR" id="PIRSR001549-1"/>
    </source>
</evidence>
<evidence type="ECO:0000256" key="5">
    <source>
        <dbReference type="ARBA" id="ARBA00022490"/>
    </source>
</evidence>
<keyword evidence="7 9" id="KW-0368">Histidine biosynthesis</keyword>
<dbReference type="InterPro" id="IPR004517">
    <property type="entry name" value="HisZ"/>
</dbReference>
<keyword evidence="5 9" id="KW-0963">Cytoplasm</keyword>
<dbReference type="Pfam" id="PF13393">
    <property type="entry name" value="tRNA-synt_His"/>
    <property type="match status" value="1"/>
</dbReference>
<comment type="subcellular location">
    <subcellularLocation>
        <location evidence="1 9">Cytoplasm</location>
    </subcellularLocation>
</comment>
<feature type="binding site" evidence="10">
    <location>
        <position position="106"/>
    </location>
    <ligand>
        <name>L-histidine</name>
        <dbReference type="ChEBI" id="CHEBI:57595"/>
    </ligand>
</feature>
<dbReference type="InterPro" id="IPR004516">
    <property type="entry name" value="HisRS/HisZ"/>
</dbReference>
<feature type="binding site" evidence="10">
    <location>
        <begin position="269"/>
        <end position="270"/>
    </location>
    <ligand>
        <name>L-histidine</name>
        <dbReference type="ChEBI" id="CHEBI:57595"/>
    </ligand>
</feature>
<reference evidence="12 13" key="1">
    <citation type="submission" date="2017-06" db="EMBL/GenBank/DDBJ databases">
        <title>Isolation and characterization of a thermophilic and butanogenic Thermoanaerobacterium thermosaccharolyticum M5 capable of efficient degradation of hemicellulose.</title>
        <authorList>
            <person name="Xin F."/>
            <person name="Jiang Y."/>
        </authorList>
    </citation>
    <scope>NUCLEOTIDE SEQUENCE [LARGE SCALE GENOMIC DNA]</scope>
    <source>
        <strain evidence="12 13">M5</strain>
    </source>
</reference>
<evidence type="ECO:0000256" key="7">
    <source>
        <dbReference type="ARBA" id="ARBA00023102"/>
    </source>
</evidence>
<feature type="binding site" evidence="10">
    <location>
        <begin position="78"/>
        <end position="80"/>
    </location>
    <ligand>
        <name>L-histidine</name>
        <dbReference type="ChEBI" id="CHEBI:57595"/>
    </ligand>
</feature>
<protein>
    <recommendedName>
        <fullName evidence="4 9">ATP phosphoribosyltransferase regulatory subunit</fullName>
    </recommendedName>
</protein>
<dbReference type="GO" id="GO:0006427">
    <property type="term" value="P:histidyl-tRNA aminoacylation"/>
    <property type="evidence" value="ECO:0007669"/>
    <property type="project" value="TreeGrafter"/>
</dbReference>
<sequence length="386" mass="44613">MKNLPDGVQDFLPEELRFKHSIENILRKTFESSGYEEIMPPTFEYMENFSNTSGIFFDENNLYRFFDKKGDLLALRPDVTTQVARIASTKYNEYPLKFCYIANVYRYDNPQVGRMREYTQAGIELIGKNHEYSDAECISVAVEALKNIGIKDFKVDIGQAEFFKSLLDELGLARNEEQVLKELLEQKNQSEIEYFLKNNNITGHNYELIVNLPLFFGDIEIIKKAKDVYKFEKANRTLNYLERVYDILKDFGMDKYITFDLGMVQSIDYYTGLIFRIFVKDLGYAICAGGRYDNLLKNYGKDLPATGFAISVERAMLAVQNQSEKFTKKPKSVAVLCNDSSRKEAYHIALKLRNEGNIAELVIKGNEDYLKKKRFDEIIKVGVQDG</sequence>
<comment type="similarity">
    <text evidence="3 9">Belongs to the class-II aminoacyl-tRNA synthetase family. HisZ subfamily.</text>
</comment>
<comment type="subunit">
    <text evidence="9">Heteromultimer composed of HisG and HisZ subunits.</text>
</comment>
<dbReference type="CDD" id="cd00773">
    <property type="entry name" value="HisRS-like_core"/>
    <property type="match status" value="1"/>
</dbReference>
<evidence type="ECO:0000313" key="13">
    <source>
        <dbReference type="Proteomes" id="UP000215301"/>
    </source>
</evidence>
<dbReference type="InterPro" id="IPR006195">
    <property type="entry name" value="aa-tRNA-synth_II"/>
</dbReference>
<dbReference type="UniPathway" id="UPA00031">
    <property type="reaction ID" value="UER00006"/>
</dbReference>
<dbReference type="PANTHER" id="PTHR43707:SF6">
    <property type="entry name" value="ATP PHOSPHORIBOSYLTRANSFERASE REGULATORY SUBUNIT"/>
    <property type="match status" value="1"/>
</dbReference>
<dbReference type="GO" id="GO:0016757">
    <property type="term" value="F:glycosyltransferase activity"/>
    <property type="evidence" value="ECO:0007669"/>
    <property type="project" value="UniProtKB-KW"/>
</dbReference>
<dbReference type="PANTHER" id="PTHR43707">
    <property type="entry name" value="HISTIDYL-TRNA SYNTHETASE"/>
    <property type="match status" value="1"/>
</dbReference>
<dbReference type="GO" id="GO:0000105">
    <property type="term" value="P:L-histidine biosynthetic process"/>
    <property type="evidence" value="ECO:0007669"/>
    <property type="project" value="UniProtKB-UniRule"/>
</dbReference>
<dbReference type="EMBL" id="NKHD01000006">
    <property type="protein sequence ID" value="OXT08996.1"/>
    <property type="molecule type" value="Genomic_DNA"/>
</dbReference>
<dbReference type="NCBIfam" id="TIGR00443">
    <property type="entry name" value="hisZ_biosyn_reg"/>
    <property type="match status" value="1"/>
</dbReference>
<evidence type="ECO:0000259" key="11">
    <source>
        <dbReference type="PROSITE" id="PS50862"/>
    </source>
</evidence>
<evidence type="ECO:0000256" key="9">
    <source>
        <dbReference type="HAMAP-Rule" id="MF_00125"/>
    </source>
</evidence>
<accession>A0A231VMR3</accession>
<feature type="binding site" evidence="10">
    <location>
        <position position="124"/>
    </location>
    <ligand>
        <name>L-histidine</name>
        <dbReference type="ChEBI" id="CHEBI:57595"/>
    </ligand>
</feature>
<dbReference type="Proteomes" id="UP000215301">
    <property type="component" value="Unassembled WGS sequence"/>
</dbReference>
<comment type="miscellaneous">
    <text evidence="9">This function is generally fulfilled by the C-terminal part of HisG, which is missing in some bacteria such as this one.</text>
</comment>